<organism evidence="4">
    <name type="scientific">uncultured Solirubrobacteraceae bacterium</name>
    <dbReference type="NCBI Taxonomy" id="1162706"/>
    <lineage>
        <taxon>Bacteria</taxon>
        <taxon>Bacillati</taxon>
        <taxon>Actinomycetota</taxon>
        <taxon>Thermoleophilia</taxon>
        <taxon>Solirubrobacterales</taxon>
        <taxon>Solirubrobacteraceae</taxon>
        <taxon>environmental samples</taxon>
    </lineage>
</organism>
<dbReference type="GO" id="GO:0016818">
    <property type="term" value="F:hydrolase activity, acting on acid anhydrides, in phosphorus-containing anhydrides"/>
    <property type="evidence" value="ECO:0007669"/>
    <property type="project" value="InterPro"/>
</dbReference>
<evidence type="ECO:0000256" key="1">
    <source>
        <dbReference type="ARBA" id="ARBA00022723"/>
    </source>
</evidence>
<dbReference type="AlphaFoldDB" id="A0A6J4U014"/>
<dbReference type="GO" id="GO:0008270">
    <property type="term" value="F:zinc ion binding"/>
    <property type="evidence" value="ECO:0007669"/>
    <property type="project" value="InterPro"/>
</dbReference>
<evidence type="ECO:0000313" key="4">
    <source>
        <dbReference type="EMBL" id="CAA9536963.1"/>
    </source>
</evidence>
<dbReference type="InterPro" id="IPR014905">
    <property type="entry name" value="HIRAN"/>
</dbReference>
<evidence type="ECO:0000256" key="2">
    <source>
        <dbReference type="ARBA" id="ARBA00022801"/>
    </source>
</evidence>
<feature type="domain" description="HIRAN" evidence="3">
    <location>
        <begin position="59"/>
        <end position="129"/>
    </location>
</feature>
<gene>
    <name evidence="4" type="ORF">AVDCRST_MAG30-4325</name>
</gene>
<proteinExistence type="predicted"/>
<evidence type="ECO:0000259" key="3">
    <source>
        <dbReference type="Pfam" id="PF08797"/>
    </source>
</evidence>
<accession>A0A6J4U014</accession>
<sequence>MRPAALSGRRLTASRGLFAELRLDWLESPWTHGDGMTRGYRVLDERGRPWSDADLDEVGVHVLRVVGVAHRAEALQDDGFAPGEPVILMPEPDNPHDLFALAVLDLSLGAHAGYVPATRSRELVEEMVHRPLHALVLAEHRAGGRRVGLRVVASFARVLAR</sequence>
<dbReference type="Gene3D" id="3.30.70.2330">
    <property type="match status" value="1"/>
</dbReference>
<keyword evidence="1" id="KW-0479">Metal-binding</keyword>
<dbReference type="Pfam" id="PF08797">
    <property type="entry name" value="HIRAN"/>
    <property type="match status" value="1"/>
</dbReference>
<dbReference type="GO" id="GO:0003676">
    <property type="term" value="F:nucleic acid binding"/>
    <property type="evidence" value="ECO:0007669"/>
    <property type="project" value="InterPro"/>
</dbReference>
<dbReference type="EMBL" id="CADCVS010000565">
    <property type="protein sequence ID" value="CAA9536963.1"/>
    <property type="molecule type" value="Genomic_DNA"/>
</dbReference>
<reference evidence="4" key="1">
    <citation type="submission" date="2020-02" db="EMBL/GenBank/DDBJ databases">
        <authorList>
            <person name="Meier V. D."/>
        </authorList>
    </citation>
    <scope>NUCLEOTIDE SEQUENCE</scope>
    <source>
        <strain evidence="4">AVDCRST_MAG30</strain>
    </source>
</reference>
<name>A0A6J4U014_9ACTN</name>
<keyword evidence="2" id="KW-0378">Hydrolase</keyword>
<protein>
    <recommendedName>
        <fullName evidence="3">HIRAN domain-containing protein</fullName>
    </recommendedName>
</protein>